<dbReference type="Proteomes" id="UP000243975">
    <property type="component" value="Unassembled WGS sequence"/>
</dbReference>
<reference evidence="2 3" key="1">
    <citation type="journal article" date="2016" name="Sci. Rep.">
        <title>The genome sequence of the outbreeding globe artichoke constructed de novo incorporating a phase-aware low-pass sequencing strategy of F1 progeny.</title>
        <authorList>
            <person name="Scaglione D."/>
            <person name="Reyes-Chin-Wo S."/>
            <person name="Acquadro A."/>
            <person name="Froenicke L."/>
            <person name="Portis E."/>
            <person name="Beitel C."/>
            <person name="Tirone M."/>
            <person name="Mauro R."/>
            <person name="Lo Monaco A."/>
            <person name="Mauromicale G."/>
            <person name="Faccioli P."/>
            <person name="Cattivelli L."/>
            <person name="Rieseberg L."/>
            <person name="Michelmore R."/>
            <person name="Lanteri S."/>
        </authorList>
    </citation>
    <scope>NUCLEOTIDE SEQUENCE [LARGE SCALE GENOMIC DNA]</scope>
    <source>
        <strain evidence="2">2C</strain>
    </source>
</reference>
<gene>
    <name evidence="2" type="ORF">Ccrd_025303</name>
</gene>
<dbReference type="Gramene" id="KVH87456">
    <property type="protein sequence ID" value="KVH87456"/>
    <property type="gene ID" value="Ccrd_025303"/>
</dbReference>
<organism evidence="2 3">
    <name type="scientific">Cynara cardunculus var. scolymus</name>
    <name type="common">Globe artichoke</name>
    <name type="synonym">Cynara scolymus</name>
    <dbReference type="NCBI Taxonomy" id="59895"/>
    <lineage>
        <taxon>Eukaryota</taxon>
        <taxon>Viridiplantae</taxon>
        <taxon>Streptophyta</taxon>
        <taxon>Embryophyta</taxon>
        <taxon>Tracheophyta</taxon>
        <taxon>Spermatophyta</taxon>
        <taxon>Magnoliopsida</taxon>
        <taxon>eudicotyledons</taxon>
        <taxon>Gunneridae</taxon>
        <taxon>Pentapetalae</taxon>
        <taxon>asterids</taxon>
        <taxon>campanulids</taxon>
        <taxon>Asterales</taxon>
        <taxon>Asteraceae</taxon>
        <taxon>Carduoideae</taxon>
        <taxon>Cardueae</taxon>
        <taxon>Carduinae</taxon>
        <taxon>Cynara</taxon>
    </lineage>
</organism>
<dbReference type="PANTHER" id="PTHR37376:SF1">
    <property type="entry name" value="EXPRESSED PROTEIN"/>
    <property type="match status" value="1"/>
</dbReference>
<dbReference type="AlphaFoldDB" id="A0A103XB34"/>
<name>A0A103XB34_CYNCS</name>
<feature type="region of interest" description="Disordered" evidence="1">
    <location>
        <begin position="88"/>
        <end position="108"/>
    </location>
</feature>
<evidence type="ECO:0000313" key="2">
    <source>
        <dbReference type="EMBL" id="KVH87456.1"/>
    </source>
</evidence>
<comment type="caution">
    <text evidence="2">The sequence shown here is derived from an EMBL/GenBank/DDBJ whole genome shotgun (WGS) entry which is preliminary data.</text>
</comment>
<protein>
    <submittedName>
        <fullName evidence="2">Uncharacterized protein</fullName>
    </submittedName>
</protein>
<keyword evidence="3" id="KW-1185">Reference proteome</keyword>
<dbReference type="EMBL" id="LEKV01006190">
    <property type="protein sequence ID" value="KVH87456.1"/>
    <property type="molecule type" value="Genomic_DNA"/>
</dbReference>
<proteinExistence type="predicted"/>
<dbReference type="PANTHER" id="PTHR37376">
    <property type="entry name" value="EXPRESSED PROTEIN"/>
    <property type="match status" value="1"/>
</dbReference>
<evidence type="ECO:0000313" key="3">
    <source>
        <dbReference type="Proteomes" id="UP000243975"/>
    </source>
</evidence>
<evidence type="ECO:0000256" key="1">
    <source>
        <dbReference type="SAM" id="MobiDB-lite"/>
    </source>
</evidence>
<sequence>MTIIKEPATPPPTIGKMGPYTVFVTPSSDPSSMSVSESPKKYTWALDDYYESNGVKPSNRHHIKNDLLPKAISKWSCKWNSLIDDERTMPRKHAFHRTPYEPRQQAHY</sequence>
<accession>A0A103XB34</accession>